<feature type="transmembrane region" description="Helical" evidence="1">
    <location>
        <begin position="83"/>
        <end position="101"/>
    </location>
</feature>
<feature type="transmembrane region" description="Helical" evidence="1">
    <location>
        <begin position="190"/>
        <end position="208"/>
    </location>
</feature>
<keyword evidence="1" id="KW-0472">Membrane</keyword>
<comment type="caution">
    <text evidence="2">The sequence shown here is derived from an EMBL/GenBank/DDBJ whole genome shotgun (WGS) entry which is preliminary data.</text>
</comment>
<proteinExistence type="predicted"/>
<dbReference type="Proteomes" id="UP001595699">
    <property type="component" value="Unassembled WGS sequence"/>
</dbReference>
<protein>
    <submittedName>
        <fullName evidence="2">Uncharacterized protein</fullName>
    </submittedName>
</protein>
<accession>A0ABV7Y380</accession>
<name>A0ABV7Y380_9ACTN</name>
<sequence length="209" mass="22034">MDPDEPLVRAKGRQSGAGRVVIMVNETTTGARLVDRWPSAVGLILAAAAIAGIVATKGGVDLTPGVAAMMAIYPATWATGRPMAAFLMFGGTIVVGALAFILKLEGALVMTVVLVAAWLWAIVVGRAQDRYWFTVETVGMIFFGGLTIAAFVVDSNLGVVIAGVGWLTHGLWDAFHYVRNKIVSRNWSELCAVVDIPVGVALIIAGIVR</sequence>
<feature type="transmembrane region" description="Helical" evidence="1">
    <location>
        <begin position="131"/>
        <end position="153"/>
    </location>
</feature>
<evidence type="ECO:0000313" key="3">
    <source>
        <dbReference type="Proteomes" id="UP001595699"/>
    </source>
</evidence>
<gene>
    <name evidence="2" type="ORF">ACFOUW_00290</name>
</gene>
<feature type="transmembrane region" description="Helical" evidence="1">
    <location>
        <begin position="159"/>
        <end position="178"/>
    </location>
</feature>
<dbReference type="RefSeq" id="WP_205122329.1">
    <property type="nucleotide sequence ID" value="NZ_JAFBCM010000001.1"/>
</dbReference>
<reference evidence="3" key="1">
    <citation type="journal article" date="2019" name="Int. J. Syst. Evol. Microbiol.">
        <title>The Global Catalogue of Microorganisms (GCM) 10K type strain sequencing project: providing services to taxonomists for standard genome sequencing and annotation.</title>
        <authorList>
            <consortium name="The Broad Institute Genomics Platform"/>
            <consortium name="The Broad Institute Genome Sequencing Center for Infectious Disease"/>
            <person name="Wu L."/>
            <person name="Ma J."/>
        </authorList>
    </citation>
    <scope>NUCLEOTIDE SEQUENCE [LARGE SCALE GENOMIC DNA]</scope>
    <source>
        <strain evidence="3">CGMCC 4.7241</strain>
    </source>
</reference>
<keyword evidence="1" id="KW-1133">Transmembrane helix</keyword>
<organism evidence="2 3">
    <name type="scientific">Tenggerimyces flavus</name>
    <dbReference type="NCBI Taxonomy" id="1708749"/>
    <lineage>
        <taxon>Bacteria</taxon>
        <taxon>Bacillati</taxon>
        <taxon>Actinomycetota</taxon>
        <taxon>Actinomycetes</taxon>
        <taxon>Propionibacteriales</taxon>
        <taxon>Nocardioidaceae</taxon>
        <taxon>Tenggerimyces</taxon>
    </lineage>
</organism>
<feature type="transmembrane region" description="Helical" evidence="1">
    <location>
        <begin position="40"/>
        <end position="62"/>
    </location>
</feature>
<feature type="transmembrane region" description="Helical" evidence="1">
    <location>
        <begin position="107"/>
        <end position="124"/>
    </location>
</feature>
<keyword evidence="1" id="KW-0812">Transmembrane</keyword>
<keyword evidence="3" id="KW-1185">Reference proteome</keyword>
<evidence type="ECO:0000256" key="1">
    <source>
        <dbReference type="SAM" id="Phobius"/>
    </source>
</evidence>
<evidence type="ECO:0000313" key="2">
    <source>
        <dbReference type="EMBL" id="MFC3759262.1"/>
    </source>
</evidence>
<dbReference type="EMBL" id="JBHRZH010000001">
    <property type="protein sequence ID" value="MFC3759262.1"/>
    <property type="molecule type" value="Genomic_DNA"/>
</dbReference>